<accession>A0A1T4QNH1</accession>
<sequence>MFVQEEILNLQNLIKKEIEFEKKLVSENTNLTIIEKKKLDGESPPLVFLSFEDWENHTKNKILQITEVLNSIDRGKGFLIALKLHGGGI</sequence>
<dbReference type="Proteomes" id="UP000191153">
    <property type="component" value="Unassembled WGS sequence"/>
</dbReference>
<name>A0A1T4QNH1_9FUSO</name>
<dbReference type="RefSeq" id="WP_078694810.1">
    <property type="nucleotide sequence ID" value="NZ_FUWX01000027.1"/>
</dbReference>
<evidence type="ECO:0000313" key="2">
    <source>
        <dbReference type="Proteomes" id="UP000191153"/>
    </source>
</evidence>
<reference evidence="1 2" key="1">
    <citation type="submission" date="2017-02" db="EMBL/GenBank/DDBJ databases">
        <authorList>
            <person name="Peterson S.W."/>
        </authorList>
    </citation>
    <scope>NUCLEOTIDE SEQUENCE [LARGE SCALE GENOMIC DNA]</scope>
    <source>
        <strain evidence="1 2">ATCC 700028</strain>
    </source>
</reference>
<dbReference type="EMBL" id="FUWX01000027">
    <property type="protein sequence ID" value="SKA05167.1"/>
    <property type="molecule type" value="Genomic_DNA"/>
</dbReference>
<gene>
    <name evidence="1" type="ORF">SAMN02745174_02384</name>
</gene>
<dbReference type="AlphaFoldDB" id="A0A1T4QNH1"/>
<proteinExistence type="predicted"/>
<dbReference type="STRING" id="180163.SAMN02745174_02384"/>
<organism evidence="1 2">
    <name type="scientific">Cetobacterium ceti</name>
    <dbReference type="NCBI Taxonomy" id="180163"/>
    <lineage>
        <taxon>Bacteria</taxon>
        <taxon>Fusobacteriati</taxon>
        <taxon>Fusobacteriota</taxon>
        <taxon>Fusobacteriia</taxon>
        <taxon>Fusobacteriales</taxon>
        <taxon>Fusobacteriaceae</taxon>
        <taxon>Cetobacterium</taxon>
    </lineage>
</organism>
<keyword evidence="2" id="KW-1185">Reference proteome</keyword>
<evidence type="ECO:0000313" key="1">
    <source>
        <dbReference type="EMBL" id="SKA05167.1"/>
    </source>
</evidence>
<protein>
    <submittedName>
        <fullName evidence="1">Uncharacterized protein</fullName>
    </submittedName>
</protein>